<evidence type="ECO:0000313" key="4">
    <source>
        <dbReference type="Proteomes" id="UP000250235"/>
    </source>
</evidence>
<organism evidence="3 4">
    <name type="scientific">Dorcoceras hygrometricum</name>
    <dbReference type="NCBI Taxonomy" id="472368"/>
    <lineage>
        <taxon>Eukaryota</taxon>
        <taxon>Viridiplantae</taxon>
        <taxon>Streptophyta</taxon>
        <taxon>Embryophyta</taxon>
        <taxon>Tracheophyta</taxon>
        <taxon>Spermatophyta</taxon>
        <taxon>Magnoliopsida</taxon>
        <taxon>eudicotyledons</taxon>
        <taxon>Gunneridae</taxon>
        <taxon>Pentapetalae</taxon>
        <taxon>asterids</taxon>
        <taxon>lamiids</taxon>
        <taxon>Lamiales</taxon>
        <taxon>Gesneriaceae</taxon>
        <taxon>Didymocarpoideae</taxon>
        <taxon>Trichosporeae</taxon>
        <taxon>Loxocarpinae</taxon>
        <taxon>Dorcoceras</taxon>
    </lineage>
</organism>
<evidence type="ECO:0000256" key="1">
    <source>
        <dbReference type="SAM" id="MobiDB-lite"/>
    </source>
</evidence>
<dbReference type="PANTHER" id="PTHR35462">
    <property type="match status" value="1"/>
</dbReference>
<keyword evidence="2" id="KW-0472">Membrane</keyword>
<sequence length="116" mass="12568">MENGDDWLAVDKLYHVLFCCFISIISSILAAHTPSAFIRRRSILVGSLLSSLAGVAKEFADELGFFQSAGASAKDAVADFIGILLAALVLYVSKRRRSSSGMRQDSLPQSQVLEMV</sequence>
<dbReference type="PANTHER" id="PTHR35462:SF2">
    <property type="entry name" value="TRANSMEMBRANE PROTEIN"/>
    <property type="match status" value="1"/>
</dbReference>
<dbReference type="AlphaFoldDB" id="A0A2Z7BHZ7"/>
<gene>
    <name evidence="3" type="ORF">F511_04207</name>
</gene>
<keyword evidence="2" id="KW-1133">Transmembrane helix</keyword>
<protein>
    <recommendedName>
        <fullName evidence="5">VanZ-like domain-containing protein</fullName>
    </recommendedName>
</protein>
<keyword evidence="2" id="KW-0812">Transmembrane</keyword>
<name>A0A2Z7BHZ7_9LAMI</name>
<dbReference type="Proteomes" id="UP000250235">
    <property type="component" value="Unassembled WGS sequence"/>
</dbReference>
<dbReference type="EMBL" id="KV005645">
    <property type="protein sequence ID" value="KZV33982.1"/>
    <property type="molecule type" value="Genomic_DNA"/>
</dbReference>
<feature type="compositionally biased region" description="Polar residues" evidence="1">
    <location>
        <begin position="99"/>
        <end position="116"/>
    </location>
</feature>
<evidence type="ECO:0008006" key="5">
    <source>
        <dbReference type="Google" id="ProtNLM"/>
    </source>
</evidence>
<feature type="transmembrane region" description="Helical" evidence="2">
    <location>
        <begin position="76"/>
        <end position="93"/>
    </location>
</feature>
<accession>A0A2Z7BHZ7</accession>
<reference evidence="3 4" key="1">
    <citation type="journal article" date="2015" name="Proc. Natl. Acad. Sci. U.S.A.">
        <title>The resurrection genome of Boea hygrometrica: A blueprint for survival of dehydration.</title>
        <authorList>
            <person name="Xiao L."/>
            <person name="Yang G."/>
            <person name="Zhang L."/>
            <person name="Yang X."/>
            <person name="Zhao S."/>
            <person name="Ji Z."/>
            <person name="Zhou Q."/>
            <person name="Hu M."/>
            <person name="Wang Y."/>
            <person name="Chen M."/>
            <person name="Xu Y."/>
            <person name="Jin H."/>
            <person name="Xiao X."/>
            <person name="Hu G."/>
            <person name="Bao F."/>
            <person name="Hu Y."/>
            <person name="Wan P."/>
            <person name="Li L."/>
            <person name="Deng X."/>
            <person name="Kuang T."/>
            <person name="Xiang C."/>
            <person name="Zhu J.K."/>
            <person name="Oliver M.J."/>
            <person name="He Y."/>
        </authorList>
    </citation>
    <scope>NUCLEOTIDE SEQUENCE [LARGE SCALE GENOMIC DNA]</scope>
    <source>
        <strain evidence="4">cv. XS01</strain>
    </source>
</reference>
<proteinExistence type="predicted"/>
<feature type="transmembrane region" description="Helical" evidence="2">
    <location>
        <begin position="12"/>
        <end position="31"/>
    </location>
</feature>
<evidence type="ECO:0000313" key="3">
    <source>
        <dbReference type="EMBL" id="KZV33982.1"/>
    </source>
</evidence>
<dbReference type="OrthoDB" id="772152at2759"/>
<feature type="region of interest" description="Disordered" evidence="1">
    <location>
        <begin position="96"/>
        <end position="116"/>
    </location>
</feature>
<keyword evidence="4" id="KW-1185">Reference proteome</keyword>
<evidence type="ECO:0000256" key="2">
    <source>
        <dbReference type="SAM" id="Phobius"/>
    </source>
</evidence>